<dbReference type="EMBL" id="KV878129">
    <property type="protein sequence ID" value="OJJ02926.1"/>
    <property type="molecule type" value="Genomic_DNA"/>
</dbReference>
<dbReference type="VEuPathDB" id="FungiDB:ASPVEDRAFT_42452"/>
<dbReference type="Gene3D" id="2.30.30.30">
    <property type="match status" value="1"/>
</dbReference>
<dbReference type="GO" id="GO:0006412">
    <property type="term" value="P:translation"/>
    <property type="evidence" value="ECO:0007669"/>
    <property type="project" value="InterPro"/>
</dbReference>
<evidence type="ECO:0000313" key="5">
    <source>
        <dbReference type="Proteomes" id="UP000184073"/>
    </source>
</evidence>
<dbReference type="GO" id="GO:0003723">
    <property type="term" value="F:RNA binding"/>
    <property type="evidence" value="ECO:0007669"/>
    <property type="project" value="InterPro"/>
</dbReference>
<dbReference type="InterPro" id="IPR003256">
    <property type="entry name" value="Ribosomal_uL24"/>
</dbReference>
<comment type="similarity">
    <text evidence="1">Belongs to the universal ribosomal protein uL24 family.</text>
</comment>
<sequence>MQKIVRRTALARNQAQRKAIRANKSAQRDELKDTLRQRFAYNRIELDNIRAERLRRREDWMRGPLAPQRDAGMDGKSFGALSPQAMRPPAIPKHLRRKYINFAPGDRVCIMKGRDKGKIEVVTRVDAENETLTVKDLNMADVYFPEWLSEQYGNKTPFQTVPLPISIDDVRLVAALDDPSTGQTRDMIVEHIYGGGPILERELGVETPRHTRYIAGEDIEIPWPRFEKPAVKDEEWDTLRMEVETPSWVPSLHYAPFPPSVLDELRNKFSKYRTRHDPEFVEQKRLEDLKKEYLQSRSLMTPRGELMALIRQKKKEQLDSMRDEDGNLKLDENTASFIESYMMENSAGKTKSA</sequence>
<keyword evidence="5" id="KW-1185">Reference proteome</keyword>
<proteinExistence type="inferred from homology"/>
<reference evidence="5" key="1">
    <citation type="journal article" date="2017" name="Genome Biol.">
        <title>Comparative genomics reveals high biological diversity and specific adaptations in the industrially and medically important fungal genus Aspergillus.</title>
        <authorList>
            <person name="de Vries R.P."/>
            <person name="Riley R."/>
            <person name="Wiebenga A."/>
            <person name="Aguilar-Osorio G."/>
            <person name="Amillis S."/>
            <person name="Uchima C.A."/>
            <person name="Anderluh G."/>
            <person name="Asadollahi M."/>
            <person name="Askin M."/>
            <person name="Barry K."/>
            <person name="Battaglia E."/>
            <person name="Bayram O."/>
            <person name="Benocci T."/>
            <person name="Braus-Stromeyer S.A."/>
            <person name="Caldana C."/>
            <person name="Canovas D."/>
            <person name="Cerqueira G.C."/>
            <person name="Chen F."/>
            <person name="Chen W."/>
            <person name="Choi C."/>
            <person name="Clum A."/>
            <person name="Dos Santos R.A."/>
            <person name="Damasio A.R."/>
            <person name="Diallinas G."/>
            <person name="Emri T."/>
            <person name="Fekete E."/>
            <person name="Flipphi M."/>
            <person name="Freyberg S."/>
            <person name="Gallo A."/>
            <person name="Gournas C."/>
            <person name="Habgood R."/>
            <person name="Hainaut M."/>
            <person name="Harispe M.L."/>
            <person name="Henrissat B."/>
            <person name="Hilden K.S."/>
            <person name="Hope R."/>
            <person name="Hossain A."/>
            <person name="Karabika E."/>
            <person name="Karaffa L."/>
            <person name="Karanyi Z."/>
            <person name="Krasevec N."/>
            <person name="Kuo A."/>
            <person name="Kusch H."/>
            <person name="LaButti K."/>
            <person name="Lagendijk E.L."/>
            <person name="Lapidus A."/>
            <person name="Levasseur A."/>
            <person name="Lindquist E."/>
            <person name="Lipzen A."/>
            <person name="Logrieco A.F."/>
            <person name="MacCabe A."/>
            <person name="Maekelae M.R."/>
            <person name="Malavazi I."/>
            <person name="Melin P."/>
            <person name="Meyer V."/>
            <person name="Mielnichuk N."/>
            <person name="Miskei M."/>
            <person name="Molnar A.P."/>
            <person name="Mule G."/>
            <person name="Ngan C.Y."/>
            <person name="Orejas M."/>
            <person name="Orosz E."/>
            <person name="Ouedraogo J.P."/>
            <person name="Overkamp K.M."/>
            <person name="Park H.-S."/>
            <person name="Perrone G."/>
            <person name="Piumi F."/>
            <person name="Punt P.J."/>
            <person name="Ram A.F."/>
            <person name="Ramon A."/>
            <person name="Rauscher S."/>
            <person name="Record E."/>
            <person name="Riano-Pachon D.M."/>
            <person name="Robert V."/>
            <person name="Roehrig J."/>
            <person name="Ruller R."/>
            <person name="Salamov A."/>
            <person name="Salih N.S."/>
            <person name="Samson R.A."/>
            <person name="Sandor E."/>
            <person name="Sanguinetti M."/>
            <person name="Schuetze T."/>
            <person name="Sepcic K."/>
            <person name="Shelest E."/>
            <person name="Sherlock G."/>
            <person name="Sophianopoulou V."/>
            <person name="Squina F.M."/>
            <person name="Sun H."/>
            <person name="Susca A."/>
            <person name="Todd R.B."/>
            <person name="Tsang A."/>
            <person name="Unkles S.E."/>
            <person name="van de Wiele N."/>
            <person name="van Rossen-Uffink D."/>
            <person name="Oliveira J.V."/>
            <person name="Vesth T.C."/>
            <person name="Visser J."/>
            <person name="Yu J.-H."/>
            <person name="Zhou M."/>
            <person name="Andersen M.R."/>
            <person name="Archer D.B."/>
            <person name="Baker S.E."/>
            <person name="Benoit I."/>
            <person name="Brakhage A.A."/>
            <person name="Braus G.H."/>
            <person name="Fischer R."/>
            <person name="Frisvad J.C."/>
            <person name="Goldman G.H."/>
            <person name="Houbraken J."/>
            <person name="Oakley B."/>
            <person name="Pocsi I."/>
            <person name="Scazzocchio C."/>
            <person name="Seiboth B."/>
            <person name="vanKuyk P.A."/>
            <person name="Wortman J."/>
            <person name="Dyer P.S."/>
            <person name="Grigoriev I.V."/>
        </authorList>
    </citation>
    <scope>NUCLEOTIDE SEQUENCE [LARGE SCALE GENOMIC DNA]</scope>
    <source>
        <strain evidence="5">CBS 583.65</strain>
    </source>
</reference>
<dbReference type="AlphaFoldDB" id="A0A1L9PNA7"/>
<dbReference type="CDD" id="cd06089">
    <property type="entry name" value="KOW_RPL26"/>
    <property type="match status" value="1"/>
</dbReference>
<dbReference type="RefSeq" id="XP_040668688.1">
    <property type="nucleotide sequence ID" value="XM_040812592.1"/>
</dbReference>
<name>A0A1L9PNA7_ASPVE</name>
<dbReference type="STRING" id="1036611.A0A1L9PNA7"/>
<dbReference type="Pfam" id="PF22682">
    <property type="entry name" value="Ribosomal_uL24m-like"/>
    <property type="match status" value="1"/>
</dbReference>
<dbReference type="SUPFAM" id="SSF50104">
    <property type="entry name" value="Translation proteins SH3-like domain"/>
    <property type="match status" value="1"/>
</dbReference>
<dbReference type="Proteomes" id="UP000184073">
    <property type="component" value="Unassembled WGS sequence"/>
</dbReference>
<dbReference type="PANTHER" id="PTHR12903">
    <property type="entry name" value="MITOCHONDRIAL RIBOSOMAL PROTEIN L24"/>
    <property type="match status" value="1"/>
</dbReference>
<evidence type="ECO:0008006" key="6">
    <source>
        <dbReference type="Google" id="ProtNLM"/>
    </source>
</evidence>
<evidence type="ECO:0000256" key="2">
    <source>
        <dbReference type="ARBA" id="ARBA00022980"/>
    </source>
</evidence>
<accession>A0A1L9PNA7</accession>
<protein>
    <recommendedName>
        <fullName evidence="6">KOW domain-containing protein</fullName>
    </recommendedName>
</protein>
<dbReference type="GO" id="GO:0003735">
    <property type="term" value="F:structural constituent of ribosome"/>
    <property type="evidence" value="ECO:0007669"/>
    <property type="project" value="InterPro"/>
</dbReference>
<dbReference type="InterPro" id="IPR014722">
    <property type="entry name" value="Rib_uL2_dom2"/>
</dbReference>
<keyword evidence="3" id="KW-0687">Ribonucleoprotein</keyword>
<dbReference type="InterPro" id="IPR041988">
    <property type="entry name" value="Ribosomal_uL24_KOW"/>
</dbReference>
<gene>
    <name evidence="4" type="ORF">ASPVEDRAFT_42452</name>
</gene>
<dbReference type="GO" id="GO:1990904">
    <property type="term" value="C:ribonucleoprotein complex"/>
    <property type="evidence" value="ECO:0007669"/>
    <property type="project" value="UniProtKB-KW"/>
</dbReference>
<evidence type="ECO:0000256" key="1">
    <source>
        <dbReference type="ARBA" id="ARBA00010618"/>
    </source>
</evidence>
<evidence type="ECO:0000256" key="3">
    <source>
        <dbReference type="ARBA" id="ARBA00023274"/>
    </source>
</evidence>
<dbReference type="InterPro" id="IPR008991">
    <property type="entry name" value="Translation_prot_SH3-like_sf"/>
</dbReference>
<organism evidence="4 5">
    <name type="scientific">Aspergillus versicolor CBS 583.65</name>
    <dbReference type="NCBI Taxonomy" id="1036611"/>
    <lineage>
        <taxon>Eukaryota</taxon>
        <taxon>Fungi</taxon>
        <taxon>Dikarya</taxon>
        <taxon>Ascomycota</taxon>
        <taxon>Pezizomycotina</taxon>
        <taxon>Eurotiomycetes</taxon>
        <taxon>Eurotiomycetidae</taxon>
        <taxon>Eurotiales</taxon>
        <taxon>Aspergillaceae</taxon>
        <taxon>Aspergillus</taxon>
        <taxon>Aspergillus subgen. Nidulantes</taxon>
    </lineage>
</organism>
<dbReference type="OrthoDB" id="359154at2759"/>
<evidence type="ECO:0000313" key="4">
    <source>
        <dbReference type="EMBL" id="OJJ02926.1"/>
    </source>
</evidence>
<keyword evidence="2" id="KW-0689">Ribosomal protein</keyword>
<dbReference type="GeneID" id="63728103"/>
<dbReference type="GO" id="GO:0005840">
    <property type="term" value="C:ribosome"/>
    <property type="evidence" value="ECO:0007669"/>
    <property type="project" value="UniProtKB-KW"/>
</dbReference>